<dbReference type="AlphaFoldDB" id="A0A6G9YVN4"/>
<dbReference type="PANTHER" id="PTHR30168:SF0">
    <property type="entry name" value="INNER MEMBRANE PROTEIN"/>
    <property type="match status" value="1"/>
</dbReference>
<feature type="transmembrane region" description="Helical" evidence="6">
    <location>
        <begin position="97"/>
        <end position="118"/>
    </location>
</feature>
<evidence type="ECO:0000256" key="6">
    <source>
        <dbReference type="SAM" id="Phobius"/>
    </source>
</evidence>
<evidence type="ECO:0000256" key="2">
    <source>
        <dbReference type="ARBA" id="ARBA00022692"/>
    </source>
</evidence>
<gene>
    <name evidence="7" type="ORF">F6W96_01700</name>
</gene>
<name>A0A6G9YVN4_9NOCA</name>
<feature type="compositionally biased region" description="Pro residues" evidence="5">
    <location>
        <begin position="73"/>
        <end position="88"/>
    </location>
</feature>
<keyword evidence="2 6" id="KW-0812">Transmembrane</keyword>
<feature type="compositionally biased region" description="Pro residues" evidence="5">
    <location>
        <begin position="1"/>
        <end position="61"/>
    </location>
</feature>
<dbReference type="GO" id="GO:0016020">
    <property type="term" value="C:membrane"/>
    <property type="evidence" value="ECO:0007669"/>
    <property type="project" value="UniProtKB-SubCell"/>
</dbReference>
<evidence type="ECO:0000256" key="3">
    <source>
        <dbReference type="ARBA" id="ARBA00022989"/>
    </source>
</evidence>
<reference evidence="7 8" key="1">
    <citation type="journal article" date="2019" name="ACS Chem. Biol.">
        <title>Identification and Mobilization of a Cryptic Antibiotic Biosynthesis Gene Locus from a Human-Pathogenic Nocardia Isolate.</title>
        <authorList>
            <person name="Herisse M."/>
            <person name="Ishida K."/>
            <person name="Porter J.L."/>
            <person name="Howden B."/>
            <person name="Hertweck C."/>
            <person name="Stinear T.P."/>
            <person name="Pidot S.J."/>
        </authorList>
    </citation>
    <scope>NUCLEOTIDE SEQUENCE [LARGE SCALE GENOMIC DNA]</scope>
    <source>
        <strain evidence="7 8">AUSMDU00012715</strain>
    </source>
</reference>
<dbReference type="PANTHER" id="PTHR30168">
    <property type="entry name" value="PUTATIVE MEMBRANE PROTEIN YPFJ"/>
    <property type="match status" value="1"/>
</dbReference>
<protein>
    <recommendedName>
        <fullName evidence="9">Peptidase</fullName>
    </recommendedName>
</protein>
<evidence type="ECO:0000256" key="5">
    <source>
        <dbReference type="SAM" id="MobiDB-lite"/>
    </source>
</evidence>
<feature type="region of interest" description="Disordered" evidence="5">
    <location>
        <begin position="1"/>
        <end position="88"/>
    </location>
</feature>
<organism evidence="7 8">
    <name type="scientific">Nocardia terpenica</name>
    <dbReference type="NCBI Taxonomy" id="455432"/>
    <lineage>
        <taxon>Bacteria</taxon>
        <taxon>Bacillati</taxon>
        <taxon>Actinomycetota</taxon>
        <taxon>Actinomycetes</taxon>
        <taxon>Mycobacteriales</taxon>
        <taxon>Nocardiaceae</taxon>
        <taxon>Nocardia</taxon>
    </lineage>
</organism>
<dbReference type="RefSeq" id="WP_167484643.1">
    <property type="nucleotide sequence ID" value="NZ_CP046173.1"/>
</dbReference>
<dbReference type="InterPro" id="IPR007343">
    <property type="entry name" value="Uncharacterised_pept_Zn_put"/>
</dbReference>
<sequence>MPQPPGFPPPSGPPPGYGAPPPSGPPPGYGPPPPSGPPPGYGPPPPYSPPPPYGSRPPYGGPAPGTYSAGPQGLPPLPPPGYYGRPYPPPRSGGSGAIGAVFAVLAVFAVVGALVAYATMGSGDHHPSSVAYATTQPSYTYTPPPVTTAAVTSAAPVAAARTTPRTTAATPTTTKPAGPQPVDATVDNPLFRHDDTGLANISCDYPQWAPNVVAAQACFRAAASCLDRMWGALLAHEDLPFSSPQVSVTQHAVNSPCGTQSRPVAFYCSANHTIYMPLDSILTNEDPNDAAVFLAIFGHEYGHHAQSLSGILGHESREVYNAGPNTAHGLELSRRLELEANCFGGMYIGSSAYVGTLTPDQVTEVLTDNYHSGDQPGDMRDHGTTTNNGAWYEYGVRNNRAQKCNTWNSPADSVS</sequence>
<dbReference type="Proteomes" id="UP000500953">
    <property type="component" value="Chromosome"/>
</dbReference>
<evidence type="ECO:0000256" key="4">
    <source>
        <dbReference type="ARBA" id="ARBA00023136"/>
    </source>
</evidence>
<accession>A0A6G9YVN4</accession>
<feature type="compositionally biased region" description="Low complexity" evidence="5">
    <location>
        <begin position="157"/>
        <end position="181"/>
    </location>
</feature>
<keyword evidence="4 6" id="KW-0472">Membrane</keyword>
<dbReference type="EMBL" id="CP046173">
    <property type="protein sequence ID" value="QIS17220.1"/>
    <property type="molecule type" value="Genomic_DNA"/>
</dbReference>
<feature type="region of interest" description="Disordered" evidence="5">
    <location>
        <begin position="157"/>
        <end position="182"/>
    </location>
</feature>
<proteinExistence type="predicted"/>
<keyword evidence="3 6" id="KW-1133">Transmembrane helix</keyword>
<dbReference type="Pfam" id="PF04228">
    <property type="entry name" value="Zn_peptidase"/>
    <property type="match status" value="1"/>
</dbReference>
<evidence type="ECO:0000256" key="1">
    <source>
        <dbReference type="ARBA" id="ARBA00004167"/>
    </source>
</evidence>
<evidence type="ECO:0000313" key="8">
    <source>
        <dbReference type="Proteomes" id="UP000500953"/>
    </source>
</evidence>
<evidence type="ECO:0000313" key="7">
    <source>
        <dbReference type="EMBL" id="QIS17220.1"/>
    </source>
</evidence>
<evidence type="ECO:0008006" key="9">
    <source>
        <dbReference type="Google" id="ProtNLM"/>
    </source>
</evidence>
<comment type="subcellular location">
    <subcellularLocation>
        <location evidence="1">Membrane</location>
        <topology evidence="1">Single-pass membrane protein</topology>
    </subcellularLocation>
</comment>